<organism evidence="3">
    <name type="scientific">marine sediment metagenome</name>
    <dbReference type="NCBI Taxonomy" id="412755"/>
    <lineage>
        <taxon>unclassified sequences</taxon>
        <taxon>metagenomes</taxon>
        <taxon>ecological metagenomes</taxon>
    </lineage>
</organism>
<dbReference type="PANTHER" id="PTHR12128:SF66">
    <property type="entry name" value="4-HYDROXY-2-OXOGLUTARATE ALDOLASE, MITOCHONDRIAL"/>
    <property type="match status" value="1"/>
</dbReference>
<evidence type="ECO:0000313" key="3">
    <source>
        <dbReference type="EMBL" id="GAF85723.1"/>
    </source>
</evidence>
<dbReference type="Pfam" id="PF00701">
    <property type="entry name" value="DHDPS"/>
    <property type="match status" value="1"/>
</dbReference>
<dbReference type="SUPFAM" id="SSF51569">
    <property type="entry name" value="Aldolase"/>
    <property type="match status" value="1"/>
</dbReference>
<comment type="caution">
    <text evidence="3">The sequence shown here is derived from an EMBL/GenBank/DDBJ whole genome shotgun (WGS) entry which is preliminary data.</text>
</comment>
<dbReference type="InterPro" id="IPR013785">
    <property type="entry name" value="Aldolase_TIM"/>
</dbReference>
<keyword evidence="2" id="KW-0472">Membrane</keyword>
<keyword evidence="2" id="KW-0812">Transmembrane</keyword>
<dbReference type="Gene3D" id="3.20.20.70">
    <property type="entry name" value="Aldolase class I"/>
    <property type="match status" value="1"/>
</dbReference>
<feature type="non-terminal residue" evidence="3">
    <location>
        <position position="1"/>
    </location>
</feature>
<protein>
    <recommendedName>
        <fullName evidence="4">Dihydrodipicolinate synthase family protein</fullName>
    </recommendedName>
</protein>
<sequence>LDLTDGKMAVFCGSDNLALESFFMGATGFICVAANIFPKHMSKLYEYANYERNYDKAKALYSTVLPLCNFLESSGKFTQTAKYGLEYFGRKAGPPRKPFLPLSEEHKRQAEEIFKRIQSVQS</sequence>
<dbReference type="EMBL" id="BARS01001160">
    <property type="protein sequence ID" value="GAF85723.1"/>
    <property type="molecule type" value="Genomic_DNA"/>
</dbReference>
<name>X0SWZ2_9ZZZZ</name>
<gene>
    <name evidence="3" type="ORF">S01H1_02417</name>
</gene>
<evidence type="ECO:0000256" key="1">
    <source>
        <dbReference type="ARBA" id="ARBA00023239"/>
    </source>
</evidence>
<reference evidence="3" key="1">
    <citation type="journal article" date="2014" name="Front. Microbiol.">
        <title>High frequency of phylogenetically diverse reductive dehalogenase-homologous genes in deep subseafloor sedimentary metagenomes.</title>
        <authorList>
            <person name="Kawai M."/>
            <person name="Futagami T."/>
            <person name="Toyoda A."/>
            <person name="Takaki Y."/>
            <person name="Nishi S."/>
            <person name="Hori S."/>
            <person name="Arai W."/>
            <person name="Tsubouchi T."/>
            <person name="Morono Y."/>
            <person name="Uchiyama I."/>
            <person name="Ito T."/>
            <person name="Fujiyama A."/>
            <person name="Inagaki F."/>
            <person name="Takami H."/>
        </authorList>
    </citation>
    <scope>NUCLEOTIDE SEQUENCE</scope>
    <source>
        <strain evidence="3">Expedition CK06-06</strain>
    </source>
</reference>
<dbReference type="PANTHER" id="PTHR12128">
    <property type="entry name" value="DIHYDRODIPICOLINATE SYNTHASE"/>
    <property type="match status" value="1"/>
</dbReference>
<keyword evidence="1" id="KW-0456">Lyase</keyword>
<accession>X0SWZ2</accession>
<dbReference type="AlphaFoldDB" id="X0SWZ2"/>
<dbReference type="GO" id="GO:0005829">
    <property type="term" value="C:cytosol"/>
    <property type="evidence" value="ECO:0007669"/>
    <property type="project" value="TreeGrafter"/>
</dbReference>
<dbReference type="CDD" id="cd00408">
    <property type="entry name" value="DHDPS-like"/>
    <property type="match status" value="1"/>
</dbReference>
<dbReference type="GO" id="GO:0008840">
    <property type="term" value="F:4-hydroxy-tetrahydrodipicolinate synthase activity"/>
    <property type="evidence" value="ECO:0007669"/>
    <property type="project" value="TreeGrafter"/>
</dbReference>
<evidence type="ECO:0008006" key="4">
    <source>
        <dbReference type="Google" id="ProtNLM"/>
    </source>
</evidence>
<keyword evidence="2" id="KW-1133">Transmembrane helix</keyword>
<dbReference type="InterPro" id="IPR002220">
    <property type="entry name" value="DapA-like"/>
</dbReference>
<evidence type="ECO:0000256" key="2">
    <source>
        <dbReference type="SAM" id="Phobius"/>
    </source>
</evidence>
<proteinExistence type="predicted"/>
<feature type="transmembrane region" description="Helical" evidence="2">
    <location>
        <begin position="17"/>
        <end position="37"/>
    </location>
</feature>